<reference evidence="1" key="1">
    <citation type="submission" date="2023-04" db="EMBL/GenBank/DDBJ databases">
        <authorList>
            <consortium name="ELIXIR-Norway"/>
        </authorList>
    </citation>
    <scope>NUCLEOTIDE SEQUENCE [LARGE SCALE GENOMIC DNA]</scope>
</reference>
<proteinExistence type="predicted"/>
<keyword evidence="2" id="KW-1185">Reference proteome</keyword>
<organism evidence="1 2">
    <name type="scientific">Rangifer tarandus platyrhynchus</name>
    <name type="common">Svalbard reindeer</name>
    <dbReference type="NCBI Taxonomy" id="3082113"/>
    <lineage>
        <taxon>Eukaryota</taxon>
        <taxon>Metazoa</taxon>
        <taxon>Chordata</taxon>
        <taxon>Craniata</taxon>
        <taxon>Vertebrata</taxon>
        <taxon>Euteleostomi</taxon>
        <taxon>Mammalia</taxon>
        <taxon>Eutheria</taxon>
        <taxon>Laurasiatheria</taxon>
        <taxon>Artiodactyla</taxon>
        <taxon>Ruminantia</taxon>
        <taxon>Pecora</taxon>
        <taxon>Cervidae</taxon>
        <taxon>Odocoileinae</taxon>
        <taxon>Rangifer</taxon>
    </lineage>
</organism>
<dbReference type="Proteomes" id="UP001176941">
    <property type="component" value="Chromosome 16"/>
</dbReference>
<name>A0ABN8YBF0_RANTA</name>
<dbReference type="EMBL" id="OX459952">
    <property type="protein sequence ID" value="CAI9157821.1"/>
    <property type="molecule type" value="Genomic_DNA"/>
</dbReference>
<accession>A0ABN8YBF0</accession>
<evidence type="ECO:0000313" key="2">
    <source>
        <dbReference type="Proteomes" id="UP001176941"/>
    </source>
</evidence>
<gene>
    <name evidence="1" type="ORF">MRATA1EN1_LOCUS6783</name>
</gene>
<sequence>MRPIWRMPLSSQPAVQDFREESWLAHTESCLLWPECKALPPRKGHRMGARCRPAVRSLSASCNLASLCLAGFIRLTLANPRAHKPLPSYTLKWQHTDHWPCQPAHPLSSLLSMVCTLRHVLNVTLMLPCPCEFEC</sequence>
<protein>
    <submittedName>
        <fullName evidence="1">Uncharacterized protein</fullName>
    </submittedName>
</protein>
<evidence type="ECO:0000313" key="1">
    <source>
        <dbReference type="EMBL" id="CAI9157821.1"/>
    </source>
</evidence>